<dbReference type="GeneID" id="90038229"/>
<feature type="region of interest" description="Disordered" evidence="1">
    <location>
        <begin position="216"/>
        <end position="241"/>
    </location>
</feature>
<gene>
    <name evidence="3" type="ORF">BZA70DRAFT_279091</name>
</gene>
<name>A0ABR1F5J8_9ASCO</name>
<evidence type="ECO:0008006" key="5">
    <source>
        <dbReference type="Google" id="ProtNLM"/>
    </source>
</evidence>
<dbReference type="Proteomes" id="UP001498771">
    <property type="component" value="Unassembled WGS sequence"/>
</dbReference>
<dbReference type="EMBL" id="JBBJBU010000006">
    <property type="protein sequence ID" value="KAK7205114.1"/>
    <property type="molecule type" value="Genomic_DNA"/>
</dbReference>
<keyword evidence="2" id="KW-0472">Membrane</keyword>
<evidence type="ECO:0000256" key="1">
    <source>
        <dbReference type="SAM" id="MobiDB-lite"/>
    </source>
</evidence>
<sequence>MQLTKVAHFHLPLSAFYPVMAMILPTTTLFLLVLPVASKRVFAEQRMIYPATLILLIVLSTLFIALLTPYLTSLSTCVHETAWKALFEAHDPRIEKIETSLKCCGFASLYDRAFPFPSTDDLANACVLKYHYTETCGRQWEHESSVAAEWCVTVFAFVLVGAIACLAHTVLVYKKRALENAASASKTHAPSSSHHPVGVGSYSSFGEFGAGNASASLSEQTGLLEEQTGAGRSKANDPLTN</sequence>
<evidence type="ECO:0000256" key="2">
    <source>
        <dbReference type="SAM" id="Phobius"/>
    </source>
</evidence>
<reference evidence="3 4" key="1">
    <citation type="submission" date="2024-03" db="EMBL/GenBank/DDBJ databases">
        <title>Genome-scale model development and genomic sequencing of the oleaginous clade Lipomyces.</title>
        <authorList>
            <consortium name="Lawrence Berkeley National Laboratory"/>
            <person name="Czajka J.J."/>
            <person name="Han Y."/>
            <person name="Kim J."/>
            <person name="Mondo S.J."/>
            <person name="Hofstad B.A."/>
            <person name="Robles A."/>
            <person name="Haridas S."/>
            <person name="Riley R."/>
            <person name="LaButti K."/>
            <person name="Pangilinan J."/>
            <person name="Andreopoulos W."/>
            <person name="Lipzen A."/>
            <person name="Yan J."/>
            <person name="Wang M."/>
            <person name="Ng V."/>
            <person name="Grigoriev I.V."/>
            <person name="Spatafora J.W."/>
            <person name="Magnuson J.K."/>
            <person name="Baker S.E."/>
            <person name="Pomraning K.R."/>
        </authorList>
    </citation>
    <scope>NUCLEOTIDE SEQUENCE [LARGE SCALE GENOMIC DNA]</scope>
    <source>
        <strain evidence="3 4">Phaff 52-87</strain>
    </source>
</reference>
<evidence type="ECO:0000313" key="4">
    <source>
        <dbReference type="Proteomes" id="UP001498771"/>
    </source>
</evidence>
<evidence type="ECO:0000313" key="3">
    <source>
        <dbReference type="EMBL" id="KAK7205114.1"/>
    </source>
</evidence>
<keyword evidence="2" id="KW-0812">Transmembrane</keyword>
<keyword evidence="2" id="KW-1133">Transmembrane helix</keyword>
<organism evidence="3 4">
    <name type="scientific">Myxozyma melibiosi</name>
    <dbReference type="NCBI Taxonomy" id="54550"/>
    <lineage>
        <taxon>Eukaryota</taxon>
        <taxon>Fungi</taxon>
        <taxon>Dikarya</taxon>
        <taxon>Ascomycota</taxon>
        <taxon>Saccharomycotina</taxon>
        <taxon>Lipomycetes</taxon>
        <taxon>Lipomycetales</taxon>
        <taxon>Lipomycetaceae</taxon>
        <taxon>Myxozyma</taxon>
    </lineage>
</organism>
<feature type="transmembrane region" description="Helical" evidence="2">
    <location>
        <begin position="147"/>
        <end position="173"/>
    </location>
</feature>
<protein>
    <recommendedName>
        <fullName evidence="5">Tetraspanin Tsp3</fullName>
    </recommendedName>
</protein>
<accession>A0ABR1F5J8</accession>
<proteinExistence type="predicted"/>
<feature type="transmembrane region" description="Helical" evidence="2">
    <location>
        <begin position="48"/>
        <end position="71"/>
    </location>
</feature>
<comment type="caution">
    <text evidence="3">The sequence shown here is derived from an EMBL/GenBank/DDBJ whole genome shotgun (WGS) entry which is preliminary data.</text>
</comment>
<dbReference type="RefSeq" id="XP_064768147.1">
    <property type="nucleotide sequence ID" value="XM_064912717.1"/>
</dbReference>
<keyword evidence="4" id="KW-1185">Reference proteome</keyword>
<feature type="transmembrane region" description="Helical" evidence="2">
    <location>
        <begin position="15"/>
        <end position="36"/>
    </location>
</feature>